<dbReference type="Pfam" id="PF13867">
    <property type="entry name" value="SAP30_Sin3_bdg"/>
    <property type="match status" value="1"/>
</dbReference>
<accession>A0A2V0P3A0</accession>
<comment type="caution">
    <text evidence="3">The sequence shown here is derived from an EMBL/GenBank/DDBJ whole genome shotgun (WGS) entry which is preliminary data.</text>
</comment>
<dbReference type="OrthoDB" id="510958at2759"/>
<organism evidence="3 4">
    <name type="scientific">Raphidocelis subcapitata</name>
    <dbReference type="NCBI Taxonomy" id="307507"/>
    <lineage>
        <taxon>Eukaryota</taxon>
        <taxon>Viridiplantae</taxon>
        <taxon>Chlorophyta</taxon>
        <taxon>core chlorophytes</taxon>
        <taxon>Chlorophyceae</taxon>
        <taxon>CS clade</taxon>
        <taxon>Sphaeropleales</taxon>
        <taxon>Selenastraceae</taxon>
        <taxon>Raphidocelis</taxon>
    </lineage>
</organism>
<dbReference type="Gene3D" id="6.10.160.20">
    <property type="match status" value="1"/>
</dbReference>
<sequence>MAPKRAAKARDLGGDWLTDDADWGEEKPAKKAASSKQQPAAANGPRVDVARRMDAAALERYRALFKLPGDGEEEGGGGGKGDLASVVSTHFTRQVVDEDETLLRFVVALRRAAPKGLRLGAGGGRQPHVHSKPERAPVS</sequence>
<evidence type="ECO:0000313" key="3">
    <source>
        <dbReference type="EMBL" id="GBF94059.1"/>
    </source>
</evidence>
<reference evidence="3 4" key="1">
    <citation type="journal article" date="2018" name="Sci. Rep.">
        <title>Raphidocelis subcapitata (=Pseudokirchneriella subcapitata) provides an insight into genome evolution and environmental adaptations in the Sphaeropleales.</title>
        <authorList>
            <person name="Suzuki S."/>
            <person name="Yamaguchi H."/>
            <person name="Nakajima N."/>
            <person name="Kawachi M."/>
        </authorList>
    </citation>
    <scope>NUCLEOTIDE SEQUENCE [LARGE SCALE GENOMIC DNA]</scope>
    <source>
        <strain evidence="3 4">NIES-35</strain>
    </source>
</reference>
<dbReference type="InterPro" id="IPR025718">
    <property type="entry name" value="SAP30_Sin3-bd"/>
</dbReference>
<dbReference type="EMBL" id="BDRX01000047">
    <property type="protein sequence ID" value="GBF94059.1"/>
    <property type="molecule type" value="Genomic_DNA"/>
</dbReference>
<gene>
    <name evidence="3" type="ORF">Rsub_07327</name>
</gene>
<dbReference type="InterPro" id="IPR038291">
    <property type="entry name" value="SAP30_C_sf"/>
</dbReference>
<feature type="domain" description="Histone deacetylase complex subunit SAP30 Sin3 binding" evidence="2">
    <location>
        <begin position="55"/>
        <end position="109"/>
    </location>
</feature>
<name>A0A2V0P3A0_9CHLO</name>
<keyword evidence="4" id="KW-1185">Reference proteome</keyword>
<protein>
    <recommendedName>
        <fullName evidence="2">Histone deacetylase complex subunit SAP30 Sin3 binding domain-containing protein</fullName>
    </recommendedName>
</protein>
<feature type="compositionally biased region" description="Low complexity" evidence="1">
    <location>
        <begin position="31"/>
        <end position="42"/>
    </location>
</feature>
<feature type="region of interest" description="Disordered" evidence="1">
    <location>
        <begin position="1"/>
        <end position="48"/>
    </location>
</feature>
<evidence type="ECO:0000256" key="1">
    <source>
        <dbReference type="SAM" id="MobiDB-lite"/>
    </source>
</evidence>
<dbReference type="InParanoid" id="A0A2V0P3A0"/>
<evidence type="ECO:0000259" key="2">
    <source>
        <dbReference type="Pfam" id="PF13867"/>
    </source>
</evidence>
<dbReference type="AlphaFoldDB" id="A0A2V0P3A0"/>
<dbReference type="Proteomes" id="UP000247498">
    <property type="component" value="Unassembled WGS sequence"/>
</dbReference>
<evidence type="ECO:0000313" key="4">
    <source>
        <dbReference type="Proteomes" id="UP000247498"/>
    </source>
</evidence>
<proteinExistence type="predicted"/>
<feature type="region of interest" description="Disordered" evidence="1">
    <location>
        <begin position="117"/>
        <end position="139"/>
    </location>
</feature>